<dbReference type="PROSITE" id="PS50943">
    <property type="entry name" value="HTH_CROC1"/>
    <property type="match status" value="1"/>
</dbReference>
<dbReference type="InterPro" id="IPR010982">
    <property type="entry name" value="Lambda_DNA-bd_dom_sf"/>
</dbReference>
<dbReference type="Proteomes" id="UP001055185">
    <property type="component" value="Unassembled WGS sequence"/>
</dbReference>
<dbReference type="Pfam" id="PF01381">
    <property type="entry name" value="HTH_3"/>
    <property type="match status" value="1"/>
</dbReference>
<comment type="caution">
    <text evidence="3">The sequence shown here is derived from an EMBL/GenBank/DDBJ whole genome shotgun (WGS) entry which is preliminary data.</text>
</comment>
<dbReference type="SMART" id="SM00530">
    <property type="entry name" value="HTH_XRE"/>
    <property type="match status" value="1"/>
</dbReference>
<evidence type="ECO:0000313" key="3">
    <source>
        <dbReference type="EMBL" id="GJN65039.1"/>
    </source>
</evidence>
<dbReference type="AlphaFoldDB" id="A0AA37MYM8"/>
<dbReference type="RefSeq" id="WP_238317291.1">
    <property type="nucleotide sequence ID" value="NZ_BQKV01000059.1"/>
</dbReference>
<gene>
    <name evidence="3" type="ORF">JCM17207_16640</name>
</gene>
<dbReference type="EMBL" id="BQKV01000059">
    <property type="protein sequence ID" value="GJN65039.1"/>
    <property type="molecule type" value="Genomic_DNA"/>
</dbReference>
<feature type="domain" description="HTH cro/C1-type" evidence="2">
    <location>
        <begin position="12"/>
        <end position="66"/>
    </location>
</feature>
<evidence type="ECO:0000256" key="1">
    <source>
        <dbReference type="ARBA" id="ARBA00023125"/>
    </source>
</evidence>
<dbReference type="PANTHER" id="PTHR46558">
    <property type="entry name" value="TRACRIPTIONAL REGULATORY PROTEIN-RELATED-RELATED"/>
    <property type="match status" value="1"/>
</dbReference>
<keyword evidence="4" id="KW-1185">Reference proteome</keyword>
<dbReference type="SUPFAM" id="SSF47413">
    <property type="entry name" value="lambda repressor-like DNA-binding domains"/>
    <property type="match status" value="1"/>
</dbReference>
<keyword evidence="1" id="KW-0238">DNA-binding</keyword>
<organism evidence="3 4">
    <name type="scientific">Faecalibacterium gallinarum</name>
    <dbReference type="NCBI Taxonomy" id="2903556"/>
    <lineage>
        <taxon>Bacteria</taxon>
        <taxon>Bacillati</taxon>
        <taxon>Bacillota</taxon>
        <taxon>Clostridia</taxon>
        <taxon>Eubacteriales</taxon>
        <taxon>Oscillospiraceae</taxon>
        <taxon>Faecalibacterium</taxon>
    </lineage>
</organism>
<reference evidence="3" key="1">
    <citation type="journal article" date="2022" name="Int. J. Syst. Evol. Microbiol.">
        <title>Genome-based, phenotypic and chemotaxonomic classification of Faecalibacterium strains: proposal of three novel species Faecalibacterium duncaniae sp. nov., Faecalibacterium hattorii sp. nov. and Faecalibacterium gallinarum sp. nov. .</title>
        <authorList>
            <person name="Sakamoto M."/>
            <person name="Sakurai N."/>
            <person name="Tanno H."/>
            <person name="Iino T."/>
            <person name="Ohkuma M."/>
            <person name="Endo A."/>
        </authorList>
    </citation>
    <scope>NUCLEOTIDE SEQUENCE</scope>
    <source>
        <strain evidence="3">JCM 17207</strain>
    </source>
</reference>
<accession>A0AA37MYM8</accession>
<sequence length="95" mass="10820">MRFDPVECGKRIKSLREEKGLTQMELAEQLNVGLNHVKALERARRVFSLDLMVELSVIFSVSLDYLVLGKASKLGYIHSELDTVIDTLVQMKKNL</sequence>
<dbReference type="CDD" id="cd00093">
    <property type="entry name" value="HTH_XRE"/>
    <property type="match status" value="1"/>
</dbReference>
<dbReference type="PANTHER" id="PTHR46558:SF13">
    <property type="entry name" value="HTH-TYPE TRANSCRIPTIONAL REGULATOR IMMR"/>
    <property type="match status" value="1"/>
</dbReference>
<dbReference type="InterPro" id="IPR001387">
    <property type="entry name" value="Cro/C1-type_HTH"/>
</dbReference>
<dbReference type="Gene3D" id="1.10.260.40">
    <property type="entry name" value="lambda repressor-like DNA-binding domains"/>
    <property type="match status" value="1"/>
</dbReference>
<evidence type="ECO:0000313" key="4">
    <source>
        <dbReference type="Proteomes" id="UP001055185"/>
    </source>
</evidence>
<proteinExistence type="predicted"/>
<evidence type="ECO:0000259" key="2">
    <source>
        <dbReference type="PROSITE" id="PS50943"/>
    </source>
</evidence>
<dbReference type="GO" id="GO:0003677">
    <property type="term" value="F:DNA binding"/>
    <property type="evidence" value="ECO:0007669"/>
    <property type="project" value="UniProtKB-KW"/>
</dbReference>
<name>A0AA37MYM8_9FIRM</name>
<protein>
    <recommendedName>
        <fullName evidence="2">HTH cro/C1-type domain-containing protein</fullName>
    </recommendedName>
</protein>